<evidence type="ECO:0000313" key="2">
    <source>
        <dbReference type="Proteomes" id="UP001321760"/>
    </source>
</evidence>
<gene>
    <name evidence="1" type="ORF">QBC34DRAFT_497358</name>
</gene>
<reference evidence="1" key="1">
    <citation type="journal article" date="2023" name="Mol. Phylogenet. Evol.">
        <title>Genome-scale phylogeny and comparative genomics of the fungal order Sordariales.</title>
        <authorList>
            <person name="Hensen N."/>
            <person name="Bonometti L."/>
            <person name="Westerberg I."/>
            <person name="Brannstrom I.O."/>
            <person name="Guillou S."/>
            <person name="Cros-Aarteil S."/>
            <person name="Calhoun S."/>
            <person name="Haridas S."/>
            <person name="Kuo A."/>
            <person name="Mondo S."/>
            <person name="Pangilinan J."/>
            <person name="Riley R."/>
            <person name="LaButti K."/>
            <person name="Andreopoulos B."/>
            <person name="Lipzen A."/>
            <person name="Chen C."/>
            <person name="Yan M."/>
            <person name="Daum C."/>
            <person name="Ng V."/>
            <person name="Clum A."/>
            <person name="Steindorff A."/>
            <person name="Ohm R.A."/>
            <person name="Martin F."/>
            <person name="Silar P."/>
            <person name="Natvig D.O."/>
            <person name="Lalanne C."/>
            <person name="Gautier V."/>
            <person name="Ament-Velasquez S.L."/>
            <person name="Kruys A."/>
            <person name="Hutchinson M.I."/>
            <person name="Powell A.J."/>
            <person name="Barry K."/>
            <person name="Miller A.N."/>
            <person name="Grigoriev I.V."/>
            <person name="Debuchy R."/>
            <person name="Gladieux P."/>
            <person name="Hiltunen Thoren M."/>
            <person name="Johannesson H."/>
        </authorList>
    </citation>
    <scope>NUCLEOTIDE SEQUENCE</scope>
    <source>
        <strain evidence="1">PSN243</strain>
    </source>
</reference>
<proteinExistence type="predicted"/>
<dbReference type="Proteomes" id="UP001321760">
    <property type="component" value="Unassembled WGS sequence"/>
</dbReference>
<organism evidence="1 2">
    <name type="scientific">Podospora aff. communis PSN243</name>
    <dbReference type="NCBI Taxonomy" id="3040156"/>
    <lineage>
        <taxon>Eukaryota</taxon>
        <taxon>Fungi</taxon>
        <taxon>Dikarya</taxon>
        <taxon>Ascomycota</taxon>
        <taxon>Pezizomycotina</taxon>
        <taxon>Sordariomycetes</taxon>
        <taxon>Sordariomycetidae</taxon>
        <taxon>Sordariales</taxon>
        <taxon>Podosporaceae</taxon>
        <taxon>Podospora</taxon>
    </lineage>
</organism>
<name>A0AAV9GCA3_9PEZI</name>
<dbReference type="EMBL" id="MU865962">
    <property type="protein sequence ID" value="KAK4445817.1"/>
    <property type="molecule type" value="Genomic_DNA"/>
</dbReference>
<keyword evidence="2" id="KW-1185">Reference proteome</keyword>
<reference evidence="1" key="2">
    <citation type="submission" date="2023-05" db="EMBL/GenBank/DDBJ databases">
        <authorList>
            <consortium name="Lawrence Berkeley National Laboratory"/>
            <person name="Steindorff A."/>
            <person name="Hensen N."/>
            <person name="Bonometti L."/>
            <person name="Westerberg I."/>
            <person name="Brannstrom I.O."/>
            <person name="Guillou S."/>
            <person name="Cros-Aarteil S."/>
            <person name="Calhoun S."/>
            <person name="Haridas S."/>
            <person name="Kuo A."/>
            <person name="Mondo S."/>
            <person name="Pangilinan J."/>
            <person name="Riley R."/>
            <person name="Labutti K."/>
            <person name="Andreopoulos B."/>
            <person name="Lipzen A."/>
            <person name="Chen C."/>
            <person name="Yanf M."/>
            <person name="Daum C."/>
            <person name="Ng V."/>
            <person name="Clum A."/>
            <person name="Ohm R."/>
            <person name="Martin F."/>
            <person name="Silar P."/>
            <person name="Natvig D."/>
            <person name="Lalanne C."/>
            <person name="Gautier V."/>
            <person name="Ament-Velasquez S.L."/>
            <person name="Kruys A."/>
            <person name="Hutchinson M.I."/>
            <person name="Powell A.J."/>
            <person name="Barry K."/>
            <person name="Miller A.N."/>
            <person name="Grigoriev I.V."/>
            <person name="Debuchy R."/>
            <person name="Gladieux P."/>
            <person name="Thoren M.H."/>
            <person name="Johannesson H."/>
        </authorList>
    </citation>
    <scope>NUCLEOTIDE SEQUENCE</scope>
    <source>
        <strain evidence="1">PSN243</strain>
    </source>
</reference>
<comment type="caution">
    <text evidence="1">The sequence shown here is derived from an EMBL/GenBank/DDBJ whole genome shotgun (WGS) entry which is preliminary data.</text>
</comment>
<dbReference type="AlphaFoldDB" id="A0AAV9GCA3"/>
<sequence length="149" mass="16497">MVNEDFTNVIWNYILNHVFPAPDYLVVPGYHFTGGFADHAVWKIGTSPRRLILVYEGKRSGGAFHTIHHALQQAVARAHAHSNHSPALVAALGTSFMLADANGTPSTVFVASQNGISELTVSWGAVMQKLGNVRAIYQEWDTERKRLER</sequence>
<protein>
    <recommendedName>
        <fullName evidence="3">Tautomerase cis-CaaD-like domain-containing protein</fullName>
    </recommendedName>
</protein>
<evidence type="ECO:0008006" key="3">
    <source>
        <dbReference type="Google" id="ProtNLM"/>
    </source>
</evidence>
<accession>A0AAV9GCA3</accession>
<evidence type="ECO:0000313" key="1">
    <source>
        <dbReference type="EMBL" id="KAK4445817.1"/>
    </source>
</evidence>